<dbReference type="KEGG" id="tci:A7K98_01420"/>
<keyword evidence="6" id="KW-1185">Reference proteome</keyword>
<dbReference type="InterPro" id="IPR036275">
    <property type="entry name" value="YdgH-like_sf"/>
</dbReference>
<dbReference type="OrthoDB" id="6521986at2"/>
<name>A0A1Y0LFG4_TATCI</name>
<dbReference type="RefSeq" id="WP_087486951.1">
    <property type="nucleotide sequence ID" value="NZ_CP015579.1"/>
</dbReference>
<feature type="domain" description="YdgH/BhsA/McbA-like" evidence="3">
    <location>
        <begin position="23"/>
        <end position="69"/>
    </location>
</feature>
<evidence type="ECO:0000313" key="7">
    <source>
        <dbReference type="Proteomes" id="UP000195814"/>
    </source>
</evidence>
<feature type="chain" id="PRO_5012123798" description="YdgH/BhsA/McbA-like domain-containing protein" evidence="2">
    <location>
        <begin position="23"/>
        <end position="69"/>
    </location>
</feature>
<evidence type="ECO:0000259" key="3">
    <source>
        <dbReference type="Pfam" id="PF07338"/>
    </source>
</evidence>
<dbReference type="Pfam" id="PF07338">
    <property type="entry name" value="YdgH_BhsA-like"/>
    <property type="match status" value="1"/>
</dbReference>
<evidence type="ECO:0000313" key="5">
    <source>
        <dbReference type="EMBL" id="ARU96607.1"/>
    </source>
</evidence>
<evidence type="ECO:0000313" key="4">
    <source>
        <dbReference type="EMBL" id="ARU92572.1"/>
    </source>
</evidence>
<dbReference type="SUPFAM" id="SSF159871">
    <property type="entry name" value="YdgH-like"/>
    <property type="match status" value="1"/>
</dbReference>
<accession>A0A1Y0LFG4</accession>
<dbReference type="Proteomes" id="UP000195814">
    <property type="component" value="Chromosome"/>
</dbReference>
<dbReference type="EMBL" id="CP015581">
    <property type="protein sequence ID" value="ARU96607.1"/>
    <property type="molecule type" value="Genomic_DNA"/>
</dbReference>
<dbReference type="InterPro" id="IPR010854">
    <property type="entry name" value="YdgH/BhsA/McbA-like_dom"/>
</dbReference>
<organism evidence="4 7">
    <name type="scientific">Tatumella citrea</name>
    <name type="common">Pantoea citrea</name>
    <dbReference type="NCBI Taxonomy" id="53336"/>
    <lineage>
        <taxon>Bacteria</taxon>
        <taxon>Pseudomonadati</taxon>
        <taxon>Pseudomonadota</taxon>
        <taxon>Gammaproteobacteria</taxon>
        <taxon>Enterobacterales</taxon>
        <taxon>Erwiniaceae</taxon>
        <taxon>Tatumella</taxon>
    </lineage>
</organism>
<evidence type="ECO:0000313" key="6">
    <source>
        <dbReference type="Proteomes" id="UP000195729"/>
    </source>
</evidence>
<gene>
    <name evidence="4" type="ORF">A7K98_01420</name>
    <name evidence="5" type="ORF">A7K99_01415</name>
</gene>
<dbReference type="AlphaFoldDB" id="A0A1Y0LFG4"/>
<dbReference type="Proteomes" id="UP000195729">
    <property type="component" value="Chromosome"/>
</dbReference>
<evidence type="ECO:0000256" key="1">
    <source>
        <dbReference type="ARBA" id="ARBA00022729"/>
    </source>
</evidence>
<reference evidence="6 7" key="1">
    <citation type="submission" date="2016-05" db="EMBL/GenBank/DDBJ databases">
        <title>Complete genome sequence of two 2,5-diketo-D-glunonic acid producing strain Tatumella citrea.</title>
        <authorList>
            <person name="Duan C."/>
            <person name="Yang J."/>
            <person name="Yang S."/>
        </authorList>
    </citation>
    <scope>NUCLEOTIDE SEQUENCE [LARGE SCALE GENOMIC DNA]</scope>
    <source>
        <strain evidence="5 6">ATCC 39140</strain>
        <strain evidence="4 7">DSM 13699</strain>
    </source>
</reference>
<protein>
    <recommendedName>
        <fullName evidence="3">YdgH/BhsA/McbA-like domain-containing protein</fullName>
    </recommendedName>
</protein>
<dbReference type="EMBL" id="CP015579">
    <property type="protein sequence ID" value="ARU92572.1"/>
    <property type="molecule type" value="Genomic_DNA"/>
</dbReference>
<evidence type="ECO:0000256" key="2">
    <source>
        <dbReference type="SAM" id="SignalP"/>
    </source>
</evidence>
<feature type="signal peptide" evidence="2">
    <location>
        <begin position="1"/>
        <end position="22"/>
    </location>
</feature>
<sequence length="69" mass="7292">MGTKKAFAVVTALSLLSFYSVAETVTATADNLDDAEAVIAAQAKKAGESYTITEATMNNEVHMTAELHK</sequence>
<dbReference type="Gene3D" id="3.30.1660.10">
    <property type="entry name" value="Flavin-binding protein dodecin"/>
    <property type="match status" value="1"/>
</dbReference>
<proteinExistence type="predicted"/>
<dbReference type="InterPro" id="IPR025543">
    <property type="entry name" value="Dodecin-like"/>
</dbReference>
<keyword evidence="1 2" id="KW-0732">Signal</keyword>